<evidence type="ECO:0000256" key="4">
    <source>
        <dbReference type="ARBA" id="ARBA00023136"/>
    </source>
</evidence>
<evidence type="ECO:0000256" key="1">
    <source>
        <dbReference type="ARBA" id="ARBA00022475"/>
    </source>
</evidence>
<sequence>MGQASSHARPDRDKSGLDKRWLIATGVIIIAAAAILLAVGRTPICTCGTIRLWEGAVNSPENSQQLSDWYSLSHFIHGLIFYGLTWTVLRRQPVGMRLAIAALIESGWELLENSPIIIDRYRAATIAVGYSGDSVLNSVSDIAFMTFGFLIARKLPWWGSVALALALELIALYAVRDNLTLNVWMLVAPSDAVRAWQAAG</sequence>
<evidence type="ECO:0000256" key="5">
    <source>
        <dbReference type="HAMAP-Rule" id="MF_01514"/>
    </source>
</evidence>
<organism evidence="6 7">
    <name type="scientific">Sphingomonas alpina</name>
    <dbReference type="NCBI Taxonomy" id="653931"/>
    <lineage>
        <taxon>Bacteria</taxon>
        <taxon>Pseudomonadati</taxon>
        <taxon>Pseudomonadota</taxon>
        <taxon>Alphaproteobacteria</taxon>
        <taxon>Sphingomonadales</taxon>
        <taxon>Sphingomonadaceae</taxon>
        <taxon>Sphingomonas</taxon>
    </lineage>
</organism>
<gene>
    <name evidence="6" type="ORF">H3Z74_02005</name>
</gene>
<evidence type="ECO:0000313" key="7">
    <source>
        <dbReference type="Proteomes" id="UP000516148"/>
    </source>
</evidence>
<accession>A0A7H0LK44</accession>
<protein>
    <recommendedName>
        <fullName evidence="5">UPF0314 protein H3Z74_02005</fullName>
    </recommendedName>
</protein>
<dbReference type="NCBIfam" id="NF002099">
    <property type="entry name" value="PRK00944.1"/>
    <property type="match status" value="1"/>
</dbReference>
<dbReference type="AlphaFoldDB" id="A0A7H0LK44"/>
<evidence type="ECO:0000256" key="2">
    <source>
        <dbReference type="ARBA" id="ARBA00022692"/>
    </source>
</evidence>
<dbReference type="GO" id="GO:0005886">
    <property type="term" value="C:plasma membrane"/>
    <property type="evidence" value="ECO:0007669"/>
    <property type="project" value="UniProtKB-SubCell"/>
</dbReference>
<keyword evidence="4 5" id="KW-0472">Membrane</keyword>
<keyword evidence="3 5" id="KW-1133">Transmembrane helix</keyword>
<comment type="similarity">
    <text evidence="5">Belongs to the UPF0314 family.</text>
</comment>
<feature type="transmembrane region" description="Helical" evidence="5">
    <location>
        <begin position="21"/>
        <end position="39"/>
    </location>
</feature>
<reference evidence="6 7" key="1">
    <citation type="submission" date="2020-09" db="EMBL/GenBank/DDBJ databases">
        <title>Sphingomonas sp., a new species isolated from pork steak.</title>
        <authorList>
            <person name="Heidler von Heilborn D."/>
        </authorList>
    </citation>
    <scope>NUCLEOTIDE SEQUENCE [LARGE SCALE GENOMIC DNA]</scope>
    <source>
        <strain evidence="7">S8-3T</strain>
    </source>
</reference>
<dbReference type="HAMAP" id="MF_01514">
    <property type="entry name" value="UPF0314"/>
    <property type="match status" value="1"/>
</dbReference>
<feature type="transmembrane region" description="Helical" evidence="5">
    <location>
        <begin position="69"/>
        <end position="89"/>
    </location>
</feature>
<evidence type="ECO:0000256" key="3">
    <source>
        <dbReference type="ARBA" id="ARBA00022989"/>
    </source>
</evidence>
<proteinExistence type="inferred from homology"/>
<comment type="subcellular location">
    <subcellularLocation>
        <location evidence="5">Cell membrane</location>
        <topology evidence="5">Multi-pass membrane protein</topology>
    </subcellularLocation>
</comment>
<name>A0A7H0LK44_9SPHN</name>
<keyword evidence="2 5" id="KW-0812">Transmembrane</keyword>
<dbReference type="EMBL" id="CP061038">
    <property type="protein sequence ID" value="QNQ10047.1"/>
    <property type="molecule type" value="Genomic_DNA"/>
</dbReference>
<feature type="transmembrane region" description="Helical" evidence="5">
    <location>
        <begin position="155"/>
        <end position="175"/>
    </location>
</feature>
<evidence type="ECO:0000313" key="6">
    <source>
        <dbReference type="EMBL" id="QNQ10047.1"/>
    </source>
</evidence>
<dbReference type="Proteomes" id="UP000516148">
    <property type="component" value="Chromosome"/>
</dbReference>
<keyword evidence="1 5" id="KW-1003">Cell membrane</keyword>
<dbReference type="InterPro" id="IPR019691">
    <property type="entry name" value="DUF2585"/>
</dbReference>
<dbReference type="RefSeq" id="WP_187762353.1">
    <property type="nucleotide sequence ID" value="NZ_CP061038.1"/>
</dbReference>
<dbReference type="KEGG" id="spap:H3Z74_02005"/>
<keyword evidence="7" id="KW-1185">Reference proteome</keyword>
<dbReference type="Pfam" id="PF10755">
    <property type="entry name" value="DUF2585"/>
    <property type="match status" value="1"/>
</dbReference>